<organism evidence="8 10">
    <name type="scientific">Dracunculus medinensis</name>
    <name type="common">Guinea worm</name>
    <dbReference type="NCBI Taxonomy" id="318479"/>
    <lineage>
        <taxon>Eukaryota</taxon>
        <taxon>Metazoa</taxon>
        <taxon>Ecdysozoa</taxon>
        <taxon>Nematoda</taxon>
        <taxon>Chromadorea</taxon>
        <taxon>Rhabditida</taxon>
        <taxon>Spirurina</taxon>
        <taxon>Dracunculoidea</taxon>
        <taxon>Dracunculidae</taxon>
        <taxon>Dracunculus</taxon>
    </lineage>
</organism>
<evidence type="ECO:0000313" key="7">
    <source>
        <dbReference type="EMBL" id="VDN58548.1"/>
    </source>
</evidence>
<accession>A0A0N4UBP5</accession>
<keyword evidence="4" id="KW-0949">S-adenosyl-L-methionine</keyword>
<reference evidence="7 9" key="2">
    <citation type="submission" date="2018-11" db="EMBL/GenBank/DDBJ databases">
        <authorList>
            <consortium name="Pathogen Informatics"/>
        </authorList>
    </citation>
    <scope>NUCLEOTIDE SEQUENCE [LARGE SCALE GENOMIC DNA]</scope>
</reference>
<dbReference type="InterPro" id="IPR007356">
    <property type="entry name" value="tRNA_m1G_MeTrfase_euk"/>
</dbReference>
<evidence type="ECO:0000256" key="1">
    <source>
        <dbReference type="ARBA" id="ARBA00012797"/>
    </source>
</evidence>
<dbReference type="STRING" id="318479.A0A0N4UBP5"/>
<evidence type="ECO:0000313" key="9">
    <source>
        <dbReference type="Proteomes" id="UP000274756"/>
    </source>
</evidence>
<keyword evidence="3" id="KW-0808">Transferase</keyword>
<dbReference type="AlphaFoldDB" id="A0A0N4UBP5"/>
<protein>
    <recommendedName>
        <fullName evidence="1">tRNA (guanine(9)-N(1))-methyltransferase</fullName>
        <ecNumber evidence="1">2.1.1.221</ecNumber>
    </recommendedName>
</protein>
<dbReference type="Proteomes" id="UP000274756">
    <property type="component" value="Unassembled WGS sequence"/>
</dbReference>
<dbReference type="GO" id="GO:0000049">
    <property type="term" value="F:tRNA binding"/>
    <property type="evidence" value="ECO:0007669"/>
    <property type="project" value="TreeGrafter"/>
</dbReference>
<dbReference type="PANTHER" id="PTHR13563:SF13">
    <property type="entry name" value="TRNA METHYLTRANSFERASE 10 HOMOLOG A"/>
    <property type="match status" value="1"/>
</dbReference>
<dbReference type="Gene3D" id="3.40.1280.30">
    <property type="match status" value="1"/>
</dbReference>
<evidence type="ECO:0000256" key="5">
    <source>
        <dbReference type="ARBA" id="ARBA00048434"/>
    </source>
</evidence>
<evidence type="ECO:0000313" key="10">
    <source>
        <dbReference type="WBParaSite" id="DME_0000463801-mRNA-1"/>
    </source>
</evidence>
<feature type="domain" description="SAM-dependent MTase TRM10-type" evidence="6">
    <location>
        <begin position="36"/>
        <end position="228"/>
    </location>
</feature>
<comment type="catalytic activity">
    <reaction evidence="5">
        <text>guanosine(9) in tRNA + S-adenosyl-L-methionine = N(1)-methylguanosine(9) in tRNA + S-adenosyl-L-homocysteine + H(+)</text>
        <dbReference type="Rhea" id="RHEA:43156"/>
        <dbReference type="Rhea" id="RHEA-COMP:10367"/>
        <dbReference type="Rhea" id="RHEA-COMP:10368"/>
        <dbReference type="ChEBI" id="CHEBI:15378"/>
        <dbReference type="ChEBI" id="CHEBI:57856"/>
        <dbReference type="ChEBI" id="CHEBI:59789"/>
        <dbReference type="ChEBI" id="CHEBI:73542"/>
        <dbReference type="ChEBI" id="CHEBI:74269"/>
        <dbReference type="EC" id="2.1.1.221"/>
    </reaction>
</comment>
<keyword evidence="9" id="KW-1185">Reference proteome</keyword>
<evidence type="ECO:0000313" key="8">
    <source>
        <dbReference type="Proteomes" id="UP000038040"/>
    </source>
</evidence>
<dbReference type="EC" id="2.1.1.221" evidence="1"/>
<dbReference type="OrthoDB" id="278300at2759"/>
<sequence>MKRTLFLEKRKKKRIVERQRKKAKRLAAREAGIELPHRRGRRRLMVDSHCLQSVAIDMSFEKLMSSKDMQRIFVQLSHCYAVNRRAENPLQLSFVHFTGIPLQIFTSNSSNENWDVKIDERPLCEVFSKERIVYLTADSDNILETLDINKVYVIGGLIDHNAHKGYCLKYANELGVGHARLPIDEYIKVKTRKVLTINQVFEILLRYTENNCWKESFLHVIPKRKGIEGIEEDISSNGDLENNGSAELDECRTNIDKKEISSEESSSFAVDIEIEKRITEISNGNNINNYN</sequence>
<dbReference type="PANTHER" id="PTHR13563">
    <property type="entry name" value="TRNA (GUANINE-9-) METHYLTRANSFERASE"/>
    <property type="match status" value="1"/>
</dbReference>
<evidence type="ECO:0000256" key="3">
    <source>
        <dbReference type="ARBA" id="ARBA00022679"/>
    </source>
</evidence>
<name>A0A0N4UBP5_DRAME</name>
<evidence type="ECO:0000256" key="2">
    <source>
        <dbReference type="ARBA" id="ARBA00022603"/>
    </source>
</evidence>
<dbReference type="CDD" id="cd18101">
    <property type="entry name" value="Trm10euk_A"/>
    <property type="match status" value="1"/>
</dbReference>
<dbReference type="GO" id="GO:0052905">
    <property type="term" value="F:tRNA (guanosine(9)-N1)-methyltransferase activity"/>
    <property type="evidence" value="ECO:0007669"/>
    <property type="project" value="UniProtKB-EC"/>
</dbReference>
<reference evidence="10" key="1">
    <citation type="submission" date="2017-02" db="UniProtKB">
        <authorList>
            <consortium name="WormBaseParasite"/>
        </authorList>
    </citation>
    <scope>IDENTIFICATION</scope>
</reference>
<dbReference type="EMBL" id="UYYG01001169">
    <property type="protein sequence ID" value="VDN58548.1"/>
    <property type="molecule type" value="Genomic_DNA"/>
</dbReference>
<dbReference type="FunFam" id="3.40.1280.30:FF:000001">
    <property type="entry name" value="tRNA methyltransferase 10 homolog A"/>
    <property type="match status" value="1"/>
</dbReference>
<evidence type="ECO:0000259" key="6">
    <source>
        <dbReference type="PROSITE" id="PS51675"/>
    </source>
</evidence>
<evidence type="ECO:0000256" key="4">
    <source>
        <dbReference type="ARBA" id="ARBA00022691"/>
    </source>
</evidence>
<dbReference type="GO" id="GO:0002939">
    <property type="term" value="P:tRNA N1-guanine methylation"/>
    <property type="evidence" value="ECO:0007669"/>
    <property type="project" value="TreeGrafter"/>
</dbReference>
<dbReference type="InterPro" id="IPR028564">
    <property type="entry name" value="MT_TRM10-typ"/>
</dbReference>
<dbReference type="PROSITE" id="PS51675">
    <property type="entry name" value="SAM_MT_TRM10"/>
    <property type="match status" value="1"/>
</dbReference>
<dbReference type="Proteomes" id="UP000038040">
    <property type="component" value="Unplaced"/>
</dbReference>
<gene>
    <name evidence="7" type="ORF">DME_LOCUS8521</name>
</gene>
<keyword evidence="2" id="KW-0489">Methyltransferase</keyword>
<dbReference type="GO" id="GO:0005654">
    <property type="term" value="C:nucleoplasm"/>
    <property type="evidence" value="ECO:0007669"/>
    <property type="project" value="TreeGrafter"/>
</dbReference>
<dbReference type="WBParaSite" id="DME_0000463801-mRNA-1">
    <property type="protein sequence ID" value="DME_0000463801-mRNA-1"/>
    <property type="gene ID" value="DME_0000463801"/>
</dbReference>
<proteinExistence type="predicted"/>
<dbReference type="InterPro" id="IPR038459">
    <property type="entry name" value="MT_TRM10-typ_sf"/>
</dbReference>